<evidence type="ECO:0000313" key="2">
    <source>
        <dbReference type="EMBL" id="KEO53297.1"/>
    </source>
</evidence>
<evidence type="ECO:0000256" key="1">
    <source>
        <dbReference type="SAM" id="Phobius"/>
    </source>
</evidence>
<protein>
    <submittedName>
        <fullName evidence="2">Uncharacterized protein</fullName>
    </submittedName>
</protein>
<dbReference type="EMBL" id="AUND01000021">
    <property type="protein sequence ID" value="KEO53297.1"/>
    <property type="molecule type" value="Genomic_DNA"/>
</dbReference>
<sequence length="30" mass="3530">MWNNIGLPGLIVIALIFWGLWKIFSRSKKK</sequence>
<keyword evidence="3" id="KW-1185">Reference proteome</keyword>
<dbReference type="AlphaFoldDB" id="A0A074JVC9"/>
<comment type="caution">
    <text evidence="2">The sequence shown here is derived from an EMBL/GenBank/DDBJ whole genome shotgun (WGS) entry which is preliminary data.</text>
</comment>
<feature type="transmembrane region" description="Helical" evidence="1">
    <location>
        <begin position="6"/>
        <end position="24"/>
    </location>
</feature>
<reference evidence="2 3" key="1">
    <citation type="submission" date="2013-07" db="EMBL/GenBank/DDBJ databases">
        <title>Thioclava pacifica DSM 10166 Genome Sequencing.</title>
        <authorList>
            <person name="Lai Q."/>
            <person name="Shao Z."/>
        </authorList>
    </citation>
    <scope>NUCLEOTIDE SEQUENCE [LARGE SCALE GENOMIC DNA]</scope>
    <source>
        <strain evidence="2 3">DSM 10166</strain>
    </source>
</reference>
<evidence type="ECO:0000313" key="3">
    <source>
        <dbReference type="Proteomes" id="UP000027432"/>
    </source>
</evidence>
<keyword evidence="1" id="KW-0472">Membrane</keyword>
<keyword evidence="1" id="KW-0812">Transmembrane</keyword>
<dbReference type="Proteomes" id="UP000027432">
    <property type="component" value="Unassembled WGS sequence"/>
</dbReference>
<name>A0A074JVC9_9RHOB</name>
<keyword evidence="1" id="KW-1133">Transmembrane helix</keyword>
<organism evidence="2 3">
    <name type="scientific">Thioclava pacifica DSM 10166</name>
    <dbReference type="NCBI Taxonomy" id="1353537"/>
    <lineage>
        <taxon>Bacteria</taxon>
        <taxon>Pseudomonadati</taxon>
        <taxon>Pseudomonadota</taxon>
        <taxon>Alphaproteobacteria</taxon>
        <taxon>Rhodobacterales</taxon>
        <taxon>Paracoccaceae</taxon>
        <taxon>Thioclava</taxon>
    </lineage>
</organism>
<proteinExistence type="predicted"/>
<accession>A0A074JVC9</accession>
<gene>
    <name evidence="2" type="ORF">TP2_18105</name>
</gene>